<dbReference type="InterPro" id="IPR055140">
    <property type="entry name" value="Thiolase_C_2"/>
</dbReference>
<sequence length="102" mass="10740">MPFTSSVGTTPSAEQAFETAGLVSGDIHVAGVDESITGIGRMSYEDVTFAERFGDHKLVETVVTTNGGELPVNTSGEARGIRPARPESRTTPVCLRTFAAKP</sequence>
<evidence type="ECO:0000313" key="4">
    <source>
        <dbReference type="Proteomes" id="UP000466039"/>
    </source>
</evidence>
<dbReference type="Pfam" id="PF22691">
    <property type="entry name" value="Thiolase_C_1"/>
    <property type="match status" value="1"/>
</dbReference>
<dbReference type="Proteomes" id="UP000466039">
    <property type="component" value="Chromosome"/>
</dbReference>
<evidence type="ECO:0000313" key="3">
    <source>
        <dbReference type="EMBL" id="BBZ59619.1"/>
    </source>
</evidence>
<evidence type="ECO:0000256" key="1">
    <source>
        <dbReference type="SAM" id="MobiDB-lite"/>
    </source>
</evidence>
<feature type="region of interest" description="Disordered" evidence="1">
    <location>
        <begin position="69"/>
        <end position="90"/>
    </location>
</feature>
<protein>
    <recommendedName>
        <fullName evidence="2">Thiolase C-terminal domain-containing protein</fullName>
    </recommendedName>
</protein>
<dbReference type="AlphaFoldDB" id="A0AAD1MX93"/>
<gene>
    <name evidence="3" type="ORF">MMON_09200</name>
</gene>
<feature type="domain" description="Thiolase C-terminal" evidence="2">
    <location>
        <begin position="6"/>
        <end position="76"/>
    </location>
</feature>
<dbReference type="GO" id="GO:0016746">
    <property type="term" value="F:acyltransferase activity"/>
    <property type="evidence" value="ECO:0007669"/>
    <property type="project" value="InterPro"/>
</dbReference>
<accession>A0AAD1MX93</accession>
<keyword evidence="4" id="KW-1185">Reference proteome</keyword>
<dbReference type="SUPFAM" id="SSF53901">
    <property type="entry name" value="Thiolase-like"/>
    <property type="match status" value="1"/>
</dbReference>
<dbReference type="RefSeq" id="WP_131811366.1">
    <property type="nucleotide sequence ID" value="NZ_AP022617.1"/>
</dbReference>
<name>A0AAD1MX93_MYCMB</name>
<dbReference type="EMBL" id="AP022617">
    <property type="protein sequence ID" value="BBZ59619.1"/>
    <property type="molecule type" value="Genomic_DNA"/>
</dbReference>
<proteinExistence type="predicted"/>
<dbReference type="InterPro" id="IPR016039">
    <property type="entry name" value="Thiolase-like"/>
</dbReference>
<organism evidence="3 4">
    <name type="scientific">Mycolicibacterium monacense</name>
    <name type="common">Mycobacterium monacense</name>
    <dbReference type="NCBI Taxonomy" id="85693"/>
    <lineage>
        <taxon>Bacteria</taxon>
        <taxon>Bacillati</taxon>
        <taxon>Actinomycetota</taxon>
        <taxon>Actinomycetes</taxon>
        <taxon>Mycobacteriales</taxon>
        <taxon>Mycobacteriaceae</taxon>
        <taxon>Mycolicibacterium</taxon>
    </lineage>
</organism>
<evidence type="ECO:0000259" key="2">
    <source>
        <dbReference type="Pfam" id="PF22691"/>
    </source>
</evidence>
<dbReference type="Gene3D" id="3.40.47.10">
    <property type="match status" value="1"/>
</dbReference>
<reference evidence="3 4" key="1">
    <citation type="journal article" date="2019" name="Emerg. Microbes Infect.">
        <title>Comprehensive subspecies identification of 175 nontuberculous mycobacteria species based on 7547 genomic profiles.</title>
        <authorList>
            <person name="Matsumoto Y."/>
            <person name="Kinjo T."/>
            <person name="Motooka D."/>
            <person name="Nabeya D."/>
            <person name="Jung N."/>
            <person name="Uechi K."/>
            <person name="Horii T."/>
            <person name="Iida T."/>
            <person name="Fujita J."/>
            <person name="Nakamura S."/>
        </authorList>
    </citation>
    <scope>NUCLEOTIDE SEQUENCE [LARGE SCALE GENOMIC DNA]</scope>
    <source>
        <strain evidence="3 4">JCM 15658</strain>
    </source>
</reference>